<accession>A0A392QUS9</accession>
<comment type="caution">
    <text evidence="1">The sequence shown here is derived from an EMBL/GenBank/DDBJ whole genome shotgun (WGS) entry which is preliminary data.</text>
</comment>
<name>A0A392QUS9_9FABA</name>
<dbReference type="EMBL" id="LXQA010156784">
    <property type="protein sequence ID" value="MCI27005.1"/>
    <property type="molecule type" value="Genomic_DNA"/>
</dbReference>
<organism evidence="1 2">
    <name type="scientific">Trifolium medium</name>
    <dbReference type="NCBI Taxonomy" id="97028"/>
    <lineage>
        <taxon>Eukaryota</taxon>
        <taxon>Viridiplantae</taxon>
        <taxon>Streptophyta</taxon>
        <taxon>Embryophyta</taxon>
        <taxon>Tracheophyta</taxon>
        <taxon>Spermatophyta</taxon>
        <taxon>Magnoliopsida</taxon>
        <taxon>eudicotyledons</taxon>
        <taxon>Gunneridae</taxon>
        <taxon>Pentapetalae</taxon>
        <taxon>rosids</taxon>
        <taxon>fabids</taxon>
        <taxon>Fabales</taxon>
        <taxon>Fabaceae</taxon>
        <taxon>Papilionoideae</taxon>
        <taxon>50 kb inversion clade</taxon>
        <taxon>NPAAA clade</taxon>
        <taxon>Hologalegina</taxon>
        <taxon>IRL clade</taxon>
        <taxon>Trifolieae</taxon>
        <taxon>Trifolium</taxon>
    </lineage>
</organism>
<evidence type="ECO:0000313" key="2">
    <source>
        <dbReference type="Proteomes" id="UP000265520"/>
    </source>
</evidence>
<sequence length="68" mass="7596">MHDYLNRSFSIEEVTMAMKHLKGNAAPGPDGLNAAFYQQYWEIIGHDIATTVLNILNHEGDPSSINHT</sequence>
<evidence type="ECO:0000313" key="1">
    <source>
        <dbReference type="EMBL" id="MCI27005.1"/>
    </source>
</evidence>
<dbReference type="AlphaFoldDB" id="A0A392QUS9"/>
<feature type="non-terminal residue" evidence="1">
    <location>
        <position position="68"/>
    </location>
</feature>
<keyword evidence="2" id="KW-1185">Reference proteome</keyword>
<dbReference type="Proteomes" id="UP000265520">
    <property type="component" value="Unassembled WGS sequence"/>
</dbReference>
<protein>
    <submittedName>
        <fullName evidence="1">Ribonuclease H protein</fullName>
    </submittedName>
</protein>
<proteinExistence type="predicted"/>
<reference evidence="1 2" key="1">
    <citation type="journal article" date="2018" name="Front. Plant Sci.">
        <title>Red Clover (Trifolium pratense) and Zigzag Clover (T. medium) - A Picture of Genomic Similarities and Differences.</title>
        <authorList>
            <person name="Dluhosova J."/>
            <person name="Istvanek J."/>
            <person name="Nedelnik J."/>
            <person name="Repkova J."/>
        </authorList>
    </citation>
    <scope>NUCLEOTIDE SEQUENCE [LARGE SCALE GENOMIC DNA]</scope>
    <source>
        <strain evidence="2">cv. 10/8</strain>
        <tissue evidence="1">Leaf</tissue>
    </source>
</reference>